<feature type="compositionally biased region" description="Polar residues" evidence="3">
    <location>
        <begin position="616"/>
        <end position="626"/>
    </location>
</feature>
<evidence type="ECO:0000313" key="4">
    <source>
        <dbReference type="EMBL" id="KAK1259238.1"/>
    </source>
</evidence>
<name>A0AAV9A4Y6_ACOGR</name>
<feature type="compositionally biased region" description="Low complexity" evidence="3">
    <location>
        <begin position="7"/>
        <end position="18"/>
    </location>
</feature>
<evidence type="ECO:0000256" key="3">
    <source>
        <dbReference type="SAM" id="MobiDB-lite"/>
    </source>
</evidence>
<feature type="compositionally biased region" description="Polar residues" evidence="3">
    <location>
        <begin position="48"/>
        <end position="57"/>
    </location>
</feature>
<proteinExistence type="predicted"/>
<reference evidence="4" key="1">
    <citation type="journal article" date="2023" name="Nat. Commun.">
        <title>Diploid and tetraploid genomes of Acorus and the evolution of monocots.</title>
        <authorList>
            <person name="Ma L."/>
            <person name="Liu K.W."/>
            <person name="Li Z."/>
            <person name="Hsiao Y.Y."/>
            <person name="Qi Y."/>
            <person name="Fu T."/>
            <person name="Tang G.D."/>
            <person name="Zhang D."/>
            <person name="Sun W.H."/>
            <person name="Liu D.K."/>
            <person name="Li Y."/>
            <person name="Chen G.Z."/>
            <person name="Liu X.D."/>
            <person name="Liao X.Y."/>
            <person name="Jiang Y.T."/>
            <person name="Yu X."/>
            <person name="Hao Y."/>
            <person name="Huang J."/>
            <person name="Zhao X.W."/>
            <person name="Ke S."/>
            <person name="Chen Y.Y."/>
            <person name="Wu W.L."/>
            <person name="Hsu J.L."/>
            <person name="Lin Y.F."/>
            <person name="Huang M.D."/>
            <person name="Li C.Y."/>
            <person name="Huang L."/>
            <person name="Wang Z.W."/>
            <person name="Zhao X."/>
            <person name="Zhong W.Y."/>
            <person name="Peng D.H."/>
            <person name="Ahmad S."/>
            <person name="Lan S."/>
            <person name="Zhang J.S."/>
            <person name="Tsai W.C."/>
            <person name="Van de Peer Y."/>
            <person name="Liu Z.J."/>
        </authorList>
    </citation>
    <scope>NUCLEOTIDE SEQUENCE</scope>
    <source>
        <strain evidence="4">SCP</strain>
    </source>
</reference>
<gene>
    <name evidence="4" type="ORF">QJS04_geneDACA021794</name>
</gene>
<feature type="compositionally biased region" description="Polar residues" evidence="3">
    <location>
        <begin position="96"/>
        <end position="105"/>
    </location>
</feature>
<dbReference type="GO" id="GO:0005737">
    <property type="term" value="C:cytoplasm"/>
    <property type="evidence" value="ECO:0007669"/>
    <property type="project" value="UniProtKB-SubCell"/>
</dbReference>
<feature type="region of interest" description="Disordered" evidence="3">
    <location>
        <begin position="347"/>
        <end position="366"/>
    </location>
</feature>
<dbReference type="AlphaFoldDB" id="A0AAV9A4Y6"/>
<feature type="region of interest" description="Disordered" evidence="3">
    <location>
        <begin position="1"/>
        <end position="34"/>
    </location>
</feature>
<evidence type="ECO:0000313" key="5">
    <source>
        <dbReference type="Proteomes" id="UP001179952"/>
    </source>
</evidence>
<comment type="subcellular location">
    <subcellularLocation>
        <location evidence="1">Cytoplasm</location>
    </subcellularLocation>
</comment>
<feature type="region of interest" description="Disordered" evidence="3">
    <location>
        <begin position="48"/>
        <end position="135"/>
    </location>
</feature>
<dbReference type="PANTHER" id="PTHR12983">
    <property type="entry name" value="RING FINGER 10 FAMILY MEMBER"/>
    <property type="match status" value="1"/>
</dbReference>
<feature type="region of interest" description="Disordered" evidence="3">
    <location>
        <begin position="593"/>
        <end position="626"/>
    </location>
</feature>
<accession>A0AAV9A4Y6</accession>
<dbReference type="InterPro" id="IPR039739">
    <property type="entry name" value="MAG2/RNF10"/>
</dbReference>
<feature type="compositionally biased region" description="Basic and acidic residues" evidence="3">
    <location>
        <begin position="594"/>
        <end position="607"/>
    </location>
</feature>
<dbReference type="GO" id="GO:0000976">
    <property type="term" value="F:transcription cis-regulatory region binding"/>
    <property type="evidence" value="ECO:0007669"/>
    <property type="project" value="TreeGrafter"/>
</dbReference>
<organism evidence="4 5">
    <name type="scientific">Acorus gramineus</name>
    <name type="common">Dwarf sweet flag</name>
    <dbReference type="NCBI Taxonomy" id="55184"/>
    <lineage>
        <taxon>Eukaryota</taxon>
        <taxon>Viridiplantae</taxon>
        <taxon>Streptophyta</taxon>
        <taxon>Embryophyta</taxon>
        <taxon>Tracheophyta</taxon>
        <taxon>Spermatophyta</taxon>
        <taxon>Magnoliopsida</taxon>
        <taxon>Liliopsida</taxon>
        <taxon>Acoraceae</taxon>
        <taxon>Acorus</taxon>
    </lineage>
</organism>
<sequence>MASFHIAAVAPPSPSAVSTPDQPVPPIRPSEAPVSSYYSMCSTSLVSEHPSESSNVIDSRGPDAKKGLCDQDSGSSLRCQPNGRGGMSRLLKSDQFRSPQFNRKTSGSVSSPHSESGHSVMAPESPFGSSNQSAGRRNQAVNDLYTMYIDYVKQYHVGDHPEFTLLTRSKDSSVPILKRQQKVALPSSTEDFCGSFAKFTLTSDVEMSVREAKRDLNDWLAKADSGLVDDLEKLPYVCAALEQLDLRMKRWQDHEVMTGSPPVINRASLSSKPRVLKNSSPKTQDHALSSIGVAFEAGSEEHQLPFGTHHVVQRNDSENSGWLSPEKLETDSLGLSDDVRQLFENPKKTTFNEGKGPGKPLHGSKDIQERDSYTFYQAIDGQHLILHPLNMKCLLHYYGSYDSLPPRVGGKILQLETVTQSGSMRKRYRFLSHFSLTTTFQLCEIDLSEILPPDALSPFIEEIRRRENQRKQVAEKELEEKAKADAAAMQETLTQLDFRHSLNNDAAFSIEDFEALGSGTAPSTSPPVVGERKLFSDVTRLGFASAHDSPALKVETSAGSPSKVEERGETSVITGHRNMPTLSFANIVSTATKASDDPEVPRVEGFRKKGKKSSRILLSTTGGRRY</sequence>
<feature type="compositionally biased region" description="Low complexity" evidence="3">
    <location>
        <begin position="106"/>
        <end position="120"/>
    </location>
</feature>
<reference evidence="4" key="2">
    <citation type="submission" date="2023-06" db="EMBL/GenBank/DDBJ databases">
        <authorList>
            <person name="Ma L."/>
            <person name="Liu K.-W."/>
            <person name="Li Z."/>
            <person name="Hsiao Y.-Y."/>
            <person name="Qi Y."/>
            <person name="Fu T."/>
            <person name="Tang G."/>
            <person name="Zhang D."/>
            <person name="Sun W.-H."/>
            <person name="Liu D.-K."/>
            <person name="Li Y."/>
            <person name="Chen G.-Z."/>
            <person name="Liu X.-D."/>
            <person name="Liao X.-Y."/>
            <person name="Jiang Y.-T."/>
            <person name="Yu X."/>
            <person name="Hao Y."/>
            <person name="Huang J."/>
            <person name="Zhao X.-W."/>
            <person name="Ke S."/>
            <person name="Chen Y.-Y."/>
            <person name="Wu W.-L."/>
            <person name="Hsu J.-L."/>
            <person name="Lin Y.-F."/>
            <person name="Huang M.-D."/>
            <person name="Li C.-Y."/>
            <person name="Huang L."/>
            <person name="Wang Z.-W."/>
            <person name="Zhao X."/>
            <person name="Zhong W.-Y."/>
            <person name="Peng D.-H."/>
            <person name="Ahmad S."/>
            <person name="Lan S."/>
            <person name="Zhang J.-S."/>
            <person name="Tsai W.-C."/>
            <person name="Van De Peer Y."/>
            <person name="Liu Z.-J."/>
        </authorList>
    </citation>
    <scope>NUCLEOTIDE SEQUENCE</scope>
    <source>
        <strain evidence="4">SCP</strain>
        <tissue evidence="4">Leaves</tissue>
    </source>
</reference>
<dbReference type="Proteomes" id="UP001179952">
    <property type="component" value="Unassembled WGS sequence"/>
</dbReference>
<keyword evidence="2" id="KW-0963">Cytoplasm</keyword>
<feature type="compositionally biased region" description="Basic and acidic residues" evidence="3">
    <location>
        <begin position="60"/>
        <end position="69"/>
    </location>
</feature>
<protein>
    <submittedName>
        <fullName evidence="4">Uncharacterized protein</fullName>
    </submittedName>
</protein>
<dbReference type="GO" id="GO:0045944">
    <property type="term" value="P:positive regulation of transcription by RNA polymerase II"/>
    <property type="evidence" value="ECO:0007669"/>
    <property type="project" value="TreeGrafter"/>
</dbReference>
<keyword evidence="5" id="KW-1185">Reference proteome</keyword>
<dbReference type="PANTHER" id="PTHR12983:SF9">
    <property type="entry name" value="E3 UBIQUITIN-PROTEIN LIGASE RNF10"/>
    <property type="match status" value="1"/>
</dbReference>
<dbReference type="EMBL" id="JAUJYN010000012">
    <property type="protein sequence ID" value="KAK1259238.1"/>
    <property type="molecule type" value="Genomic_DNA"/>
</dbReference>
<comment type="caution">
    <text evidence="4">The sequence shown here is derived from an EMBL/GenBank/DDBJ whole genome shotgun (WGS) entry which is preliminary data.</text>
</comment>
<evidence type="ECO:0000256" key="2">
    <source>
        <dbReference type="ARBA" id="ARBA00022490"/>
    </source>
</evidence>
<evidence type="ECO:0000256" key="1">
    <source>
        <dbReference type="ARBA" id="ARBA00004496"/>
    </source>
</evidence>